<dbReference type="InterPro" id="IPR011992">
    <property type="entry name" value="EF-hand-dom_pair"/>
</dbReference>
<feature type="binding site" evidence="16">
    <location>
        <position position="360"/>
    </location>
    <ligand>
        <name>Ca(2+)</name>
        <dbReference type="ChEBI" id="CHEBI:29108"/>
    </ligand>
</feature>
<dbReference type="PROSITE" id="PS50008">
    <property type="entry name" value="PIPLC_Y_DOMAIN"/>
    <property type="match status" value="1"/>
</dbReference>
<dbReference type="Pfam" id="PF22631">
    <property type="entry name" value="PLCB1-4-like_EFh"/>
    <property type="match status" value="1"/>
</dbReference>
<dbReference type="FunFam" id="3.20.20.190:FF:000005">
    <property type="entry name" value="1-phosphatidylinositol 4,5-bisphosphate phosphodiesterase"/>
    <property type="match status" value="1"/>
</dbReference>
<dbReference type="PRINTS" id="PR00390">
    <property type="entry name" value="PHPHLIPASEC"/>
</dbReference>
<dbReference type="GO" id="GO:0005886">
    <property type="term" value="C:plasma membrane"/>
    <property type="evidence" value="ECO:0007669"/>
    <property type="project" value="UniProtKB-SubCell"/>
</dbReference>
<keyword evidence="5 16" id="KW-0106">Calcium</keyword>
<evidence type="ECO:0000256" key="9">
    <source>
        <dbReference type="ARBA" id="ARBA00023136"/>
    </source>
</evidence>
<evidence type="ECO:0000256" key="14">
    <source>
        <dbReference type="PIRNR" id="PIRNR000956"/>
    </source>
</evidence>
<evidence type="ECO:0000259" key="19">
    <source>
        <dbReference type="PROSITE" id="PS50004"/>
    </source>
</evidence>
<evidence type="ECO:0000256" key="16">
    <source>
        <dbReference type="PIRSR" id="PIRSR000956-2"/>
    </source>
</evidence>
<feature type="binding site" evidence="16">
    <location>
        <position position="358"/>
    </location>
    <ligand>
        <name>Ca(2+)</name>
        <dbReference type="ChEBI" id="CHEBI:29108"/>
    </ligand>
</feature>
<evidence type="ECO:0000256" key="7">
    <source>
        <dbReference type="ARBA" id="ARBA00022990"/>
    </source>
</evidence>
<accession>A0A1A8JTI1</accession>
<dbReference type="Pfam" id="PF00387">
    <property type="entry name" value="PI-PLC-Y"/>
    <property type="match status" value="1"/>
</dbReference>
<keyword evidence="7" id="KW-0007">Acetylation</keyword>
<feature type="region of interest" description="Disordered" evidence="18">
    <location>
        <begin position="1186"/>
        <end position="1235"/>
    </location>
</feature>
<evidence type="ECO:0000256" key="6">
    <source>
        <dbReference type="ARBA" id="ARBA00022963"/>
    </source>
</evidence>
<evidence type="ECO:0000256" key="11">
    <source>
        <dbReference type="ARBA" id="ARBA00023674"/>
    </source>
</evidence>
<evidence type="ECO:0000256" key="15">
    <source>
        <dbReference type="PIRSR" id="PIRSR000956-1"/>
    </source>
</evidence>
<dbReference type="Pfam" id="PF17787">
    <property type="entry name" value="PH_14"/>
    <property type="match status" value="1"/>
</dbReference>
<dbReference type="InterPro" id="IPR000909">
    <property type="entry name" value="PLipase_C_PInositol-sp_X_dom"/>
</dbReference>
<keyword evidence="17" id="KW-0175">Coiled coil</keyword>
<feature type="compositionally biased region" description="Polar residues" evidence="18">
    <location>
        <begin position="1126"/>
        <end position="1139"/>
    </location>
</feature>
<feature type="coiled-coil region" evidence="17">
    <location>
        <begin position="970"/>
        <end position="1030"/>
    </location>
</feature>
<feature type="domain" description="PI-PLC Y-box" evidence="20">
    <location>
        <begin position="608"/>
        <end position="724"/>
    </location>
</feature>
<dbReference type="InterPro" id="IPR014815">
    <property type="entry name" value="PLC-beta_C"/>
</dbReference>
<feature type="compositionally biased region" description="Basic and acidic residues" evidence="18">
    <location>
        <begin position="501"/>
        <end position="512"/>
    </location>
</feature>
<organism evidence="21">
    <name type="scientific">Nothobranchius kuhntae</name>
    <name type="common">Beira killifish</name>
    <dbReference type="NCBI Taxonomy" id="321403"/>
    <lineage>
        <taxon>Eukaryota</taxon>
        <taxon>Metazoa</taxon>
        <taxon>Chordata</taxon>
        <taxon>Craniata</taxon>
        <taxon>Vertebrata</taxon>
        <taxon>Euteleostomi</taxon>
        <taxon>Actinopterygii</taxon>
        <taxon>Neopterygii</taxon>
        <taxon>Teleostei</taxon>
        <taxon>Neoteleostei</taxon>
        <taxon>Acanthomorphata</taxon>
        <taxon>Ovalentaria</taxon>
        <taxon>Atherinomorphae</taxon>
        <taxon>Cyprinodontiformes</taxon>
        <taxon>Nothobranchiidae</taxon>
        <taxon>Nothobranchius</taxon>
    </lineage>
</organism>
<dbReference type="CDD" id="cd13361">
    <property type="entry name" value="PH_PLC_beta"/>
    <property type="match status" value="1"/>
</dbReference>
<feature type="domain" description="C2" evidence="19">
    <location>
        <begin position="727"/>
        <end position="852"/>
    </location>
</feature>
<dbReference type="GO" id="GO:0005509">
    <property type="term" value="F:calcium ion binding"/>
    <property type="evidence" value="ECO:0007669"/>
    <property type="project" value="UniProtKB-UniRule"/>
</dbReference>
<feature type="compositionally biased region" description="Polar residues" evidence="18">
    <location>
        <begin position="928"/>
        <end position="940"/>
    </location>
</feature>
<dbReference type="PANTHER" id="PTHR10336:SF36">
    <property type="entry name" value="1-PHOSPHATIDYLINOSITOL 4,5-BISPHOSPHATE PHOSPHODIESTERASE BETA-4"/>
    <property type="match status" value="1"/>
</dbReference>
<dbReference type="GO" id="GO:0004435">
    <property type="term" value="F:phosphatidylinositol-4,5-bisphosphate phospholipase C activity"/>
    <property type="evidence" value="ECO:0007669"/>
    <property type="project" value="UniProtKB-UniRule"/>
</dbReference>
<feature type="compositionally biased region" description="Basic and acidic residues" evidence="18">
    <location>
        <begin position="914"/>
        <end position="925"/>
    </location>
</feature>
<dbReference type="PIRSF" id="PIRSF000956">
    <property type="entry name" value="PLC-beta"/>
    <property type="match status" value="1"/>
</dbReference>
<dbReference type="SUPFAM" id="SSF49562">
    <property type="entry name" value="C2 domain (Calcium/lipid-binding domain, CaLB)"/>
    <property type="match status" value="1"/>
</dbReference>
<evidence type="ECO:0000256" key="13">
    <source>
        <dbReference type="ARBA" id="ARBA00055176"/>
    </source>
</evidence>
<evidence type="ECO:0000256" key="10">
    <source>
        <dbReference type="ARBA" id="ARBA00023224"/>
    </source>
</evidence>
<feature type="compositionally biased region" description="Basic and acidic residues" evidence="18">
    <location>
        <begin position="1140"/>
        <end position="1154"/>
    </location>
</feature>
<dbReference type="GO" id="GO:0120548">
    <property type="term" value="F:phosphatidylinositol phospholipase C activity"/>
    <property type="evidence" value="ECO:0007669"/>
    <property type="project" value="RHEA"/>
</dbReference>
<feature type="compositionally biased region" description="Basic and acidic residues" evidence="18">
    <location>
        <begin position="1186"/>
        <end position="1200"/>
    </location>
</feature>
<evidence type="ECO:0000256" key="1">
    <source>
        <dbReference type="ARBA" id="ARBA00004236"/>
    </source>
</evidence>
<dbReference type="SUPFAM" id="SSF51695">
    <property type="entry name" value="PLC-like phosphodiesterases"/>
    <property type="match status" value="1"/>
</dbReference>
<evidence type="ECO:0000256" key="2">
    <source>
        <dbReference type="ARBA" id="ARBA00022475"/>
    </source>
</evidence>
<sequence length="1235" mass="140404">MTKSYEFNWQKHLPEFMQEGTSFDRFDEDPYIFEPNCRMKVDEYGFFITWKIEGKEGQVLECSLINSIRVGAIPKDPKILSSFEAVGKTEADLEGCIICICSGTDLVNLSFMFLVAENPDIARKWIEGLRSVIHNFKANNVCPMTCLKKHWMRMCFLTNVNGKIPVRGITRTFASGKTEKGIFQALKDLGLPSGKNDEIEPPDFTFDIFYALTQKICPRTDIEELFKNINGNKTDYLTVDQLVSFLNENQRDPRLNEILFPFYDPKRAMQIIEKYERDEELKKKGRMSSDGFCRYLMSDENAPVFLDRLELYQEMDQPLAHYFISSSHNTYLTGRQFGGKSSVEMYRQVLLSGCRCVELDCWDGKGEDQEPIITHGKAMCTDILFKDVIQAIKETAFVTSDYPVILSFENHCSKLQQYKMAKYCEEIFGDLLLRQPLESYSLEPGRPLPSPSELKKKILIKNKRLKPEVEQRQLESLKKHMEAGETNTPAIIMGEEDDTENAEKEAEEKDLISEAPSLSEATSEKETSSVSLSNAVSSGKDEEQNNGVRKIPDDEVTEISEATDATDISEASDQDNNKKGVDVAEDSEEALIASYQYESATTNIHPYLSAMVNYAQPVKFQGFDVAEERNIYHNMSSFNESVGLGYLKTNAIEFVNYNKRQMSRIYPKGGRVDSSNYMPQIFWNAGCQMVSLNFQTPDLAMQLNQGKFEYNGSCGYLLKPDFMRRSDRTFDPFSETPVDGVIAATCSVQVFSGQFLSDKKIGTYVEVDMYGLPTDTIRKEFRTRMVMNNGLNPAYNEEPFVFRKVILPDLAVLRIAVYDDNNKLIGQRILPLDGLQAGYRHISLRNEGNKPLSLPTVFCQIILKTYVPDGFGAIVDALSDPKKFLTIAEKRADQMKALGIDTNDIADVPSGSSKNDKKGKGKGDTMKVSVTQQASSEMAQTSNSINNNTTETKRDTALVPNVSIDDLKQMKTYLKLIKKQQKELNTLKKKHSKDQNAMQKAHCTQVDKMVSLHEKEKTTLEKLLEKAIKKRGENNCQELKKETEDKIQTLATDQKAKVKDITAQHTKEWSELISSHSSEEQEMKDTHVTQQCEHLKKLLTTVQEQQTVQLKVIHERQSKEMRANQAKMSMENSKAISQDKTIKNKAERERRVRELNSSNTKKFLDERKRLAMKHQKEMEQLEKNQREQLEKLDKHNEQLLKSHHANKQVQGQGHTADGEVGGGDGPQTCHGGLSN</sequence>
<keyword evidence="3" id="KW-0597">Phosphoprotein</keyword>
<feature type="compositionally biased region" description="Low complexity" evidence="18">
    <location>
        <begin position="528"/>
        <end position="538"/>
    </location>
</feature>
<keyword evidence="4 14" id="KW-0378">Hydrolase</keyword>
<dbReference type="FunFam" id="2.30.29.240:FF:000001">
    <property type="entry name" value="1-phosphatidylinositol 4,5-bisphosphate phosphodiesterase"/>
    <property type="match status" value="1"/>
</dbReference>
<dbReference type="SMART" id="SM00239">
    <property type="entry name" value="C2"/>
    <property type="match status" value="1"/>
</dbReference>
<comment type="cofactor">
    <cofactor evidence="16">
        <name>Ca(2+)</name>
        <dbReference type="ChEBI" id="CHEBI:29108"/>
    </cofactor>
    <text evidence="16">Binds 1 Ca(2+) ion per subunit.</text>
</comment>
<evidence type="ECO:0000256" key="17">
    <source>
        <dbReference type="SAM" id="Coils"/>
    </source>
</evidence>
<gene>
    <name evidence="21" type="primary">PLCB4</name>
</gene>
<dbReference type="InterPro" id="IPR000008">
    <property type="entry name" value="C2_dom"/>
</dbReference>
<dbReference type="Gene3D" id="2.60.40.150">
    <property type="entry name" value="C2 domain"/>
    <property type="match status" value="1"/>
</dbReference>
<keyword evidence="9" id="KW-0472">Membrane</keyword>
<dbReference type="CDD" id="cd16211">
    <property type="entry name" value="EFh_PI-PLCbeta4"/>
    <property type="match status" value="1"/>
</dbReference>
<dbReference type="InterPro" id="IPR035892">
    <property type="entry name" value="C2_domain_sf"/>
</dbReference>
<evidence type="ECO:0000313" key="21">
    <source>
        <dbReference type="EMBL" id="SBR23202.1"/>
    </source>
</evidence>
<dbReference type="Pfam" id="PF00168">
    <property type="entry name" value="C2"/>
    <property type="match status" value="1"/>
</dbReference>
<dbReference type="SUPFAM" id="SSF47473">
    <property type="entry name" value="EF-hand"/>
    <property type="match status" value="1"/>
</dbReference>
<dbReference type="PANTHER" id="PTHR10336">
    <property type="entry name" value="PHOSPHOINOSITIDE-SPECIFIC PHOSPHOLIPASE C FAMILY PROTEIN"/>
    <property type="match status" value="1"/>
</dbReference>
<evidence type="ECO:0000256" key="12">
    <source>
        <dbReference type="ARBA" id="ARBA00023726"/>
    </source>
</evidence>
<dbReference type="InterPro" id="IPR017946">
    <property type="entry name" value="PLC-like_Pdiesterase_TIM-brl"/>
</dbReference>
<feature type="binding site" evidence="16">
    <location>
        <position position="329"/>
    </location>
    <ligand>
        <name>Ca(2+)</name>
        <dbReference type="ChEBI" id="CHEBI:29108"/>
    </ligand>
</feature>
<feature type="region of interest" description="Disordered" evidence="18">
    <location>
        <begin position="477"/>
        <end position="583"/>
    </location>
</feature>
<dbReference type="InterPro" id="IPR016280">
    <property type="entry name" value="PLC-beta"/>
</dbReference>
<keyword evidence="10 14" id="KW-0807">Transducer</keyword>
<feature type="region of interest" description="Disordered" evidence="18">
    <location>
        <begin position="903"/>
        <end position="952"/>
    </location>
</feature>
<dbReference type="EMBL" id="HAEE01003182">
    <property type="protein sequence ID" value="SBR23202.1"/>
    <property type="molecule type" value="Transcribed_RNA"/>
</dbReference>
<proteinExistence type="predicted"/>
<comment type="catalytic activity">
    <reaction evidence="11">
        <text>a 1,2-diacyl-sn-glycero-3-phospho-(1D-myo-inositol-4,5-bisphosphate) + H2O = 1D-myo-inositol 1,4,5-trisphosphate + a 1,2-diacyl-sn-glycerol + H(+)</text>
        <dbReference type="Rhea" id="RHEA:33179"/>
        <dbReference type="ChEBI" id="CHEBI:15377"/>
        <dbReference type="ChEBI" id="CHEBI:15378"/>
        <dbReference type="ChEBI" id="CHEBI:17815"/>
        <dbReference type="ChEBI" id="CHEBI:58456"/>
        <dbReference type="ChEBI" id="CHEBI:203600"/>
        <dbReference type="EC" id="3.1.4.11"/>
    </reaction>
    <physiologicalReaction direction="left-to-right" evidence="11">
        <dbReference type="Rhea" id="RHEA:33180"/>
    </physiologicalReaction>
</comment>
<feature type="active site" evidence="15">
    <location>
        <position position="328"/>
    </location>
</feature>
<dbReference type="FunFam" id="1.20.1230.10:FF:000002">
    <property type="entry name" value="1-phosphatidylinositol 4,5-bisphosphate phosphodiesterase"/>
    <property type="match status" value="1"/>
</dbReference>
<dbReference type="InterPro" id="IPR001192">
    <property type="entry name" value="PI-PLC_fam"/>
</dbReference>
<dbReference type="CDD" id="cd08591">
    <property type="entry name" value="PI-PLCc_beta"/>
    <property type="match status" value="1"/>
</dbReference>
<dbReference type="InterPro" id="IPR001711">
    <property type="entry name" value="PLipase_C_Pinositol-sp_Y"/>
</dbReference>
<dbReference type="Gene3D" id="2.30.29.240">
    <property type="match status" value="1"/>
</dbReference>
<dbReference type="SMART" id="SM00149">
    <property type="entry name" value="PLCYc"/>
    <property type="match status" value="1"/>
</dbReference>
<dbReference type="AlphaFoldDB" id="A0A1A8JTI1"/>
<dbReference type="Pfam" id="PF08703">
    <property type="entry name" value="PLC-beta_C"/>
    <property type="match status" value="1"/>
</dbReference>
<feature type="region of interest" description="Disordered" evidence="18">
    <location>
        <begin position="1123"/>
        <end position="1155"/>
    </location>
</feature>
<dbReference type="InterPro" id="IPR042531">
    <property type="entry name" value="PLC-beta_C_sf"/>
</dbReference>
<dbReference type="InterPro" id="IPR037862">
    <property type="entry name" value="PLC-beta_PH"/>
</dbReference>
<dbReference type="GO" id="GO:0051209">
    <property type="term" value="P:release of sequestered calcium ion into cytosol"/>
    <property type="evidence" value="ECO:0007669"/>
    <property type="project" value="TreeGrafter"/>
</dbReference>
<comment type="catalytic activity">
    <reaction evidence="12">
        <text>a 1,2-diacyl-sn-glycero-3-phospho-(1D-myo-inositol) + H2O = 1D-myo-inositol 1-phosphate + a 1,2-diacyl-sn-glycerol + H(+)</text>
        <dbReference type="Rhea" id="RHEA:43484"/>
        <dbReference type="ChEBI" id="CHEBI:15377"/>
        <dbReference type="ChEBI" id="CHEBI:15378"/>
        <dbReference type="ChEBI" id="CHEBI:17815"/>
        <dbReference type="ChEBI" id="CHEBI:57880"/>
        <dbReference type="ChEBI" id="CHEBI:58433"/>
    </reaction>
    <physiologicalReaction direction="left-to-right" evidence="12">
        <dbReference type="Rhea" id="RHEA:43485"/>
    </physiologicalReaction>
</comment>
<protein>
    <recommendedName>
        <fullName evidence="14">1-phosphatidylinositol 4,5-bisphosphate phosphodiesterase</fullName>
        <ecNumber evidence="14">3.1.4.11</ecNumber>
    </recommendedName>
</protein>
<feature type="binding site" evidence="16">
    <location>
        <position position="409"/>
    </location>
    <ligand>
        <name>Ca(2+)</name>
        <dbReference type="ChEBI" id="CHEBI:29108"/>
    </ligand>
</feature>
<dbReference type="Pfam" id="PF00388">
    <property type="entry name" value="PI-PLC-X"/>
    <property type="match status" value="1"/>
</dbReference>
<feature type="compositionally biased region" description="Low complexity" evidence="18">
    <location>
        <begin position="941"/>
        <end position="950"/>
    </location>
</feature>
<keyword evidence="16" id="KW-0479">Metal-binding</keyword>
<keyword evidence="6 14" id="KW-0442">Lipid degradation</keyword>
<keyword evidence="2" id="KW-1003">Cell membrane</keyword>
<evidence type="ECO:0000256" key="18">
    <source>
        <dbReference type="SAM" id="MobiDB-lite"/>
    </source>
</evidence>
<keyword evidence="8 14" id="KW-0443">Lipid metabolism</keyword>
<dbReference type="GO" id="GO:0016042">
    <property type="term" value="P:lipid catabolic process"/>
    <property type="evidence" value="ECO:0007669"/>
    <property type="project" value="UniProtKB-KW"/>
</dbReference>
<evidence type="ECO:0000256" key="8">
    <source>
        <dbReference type="ARBA" id="ARBA00023098"/>
    </source>
</evidence>
<dbReference type="SMART" id="SM00148">
    <property type="entry name" value="PLCXc"/>
    <property type="match status" value="1"/>
</dbReference>
<dbReference type="FunFam" id="1.10.238.10:FF:000024">
    <property type="entry name" value="1-phosphatidylinositol 4,5-bisphosphate phosphodiesterase"/>
    <property type="match status" value="1"/>
</dbReference>
<feature type="active site" evidence="15">
    <location>
        <position position="375"/>
    </location>
</feature>
<dbReference type="Gene3D" id="1.10.238.10">
    <property type="entry name" value="EF-hand"/>
    <property type="match status" value="1"/>
</dbReference>
<dbReference type="SUPFAM" id="SSF50729">
    <property type="entry name" value="PH domain-like"/>
    <property type="match status" value="1"/>
</dbReference>
<dbReference type="Gene3D" id="1.20.1230.10">
    <property type="entry name" value="Phospholipase C beta, distal C-terminal domain"/>
    <property type="match status" value="1"/>
</dbReference>
<comment type="subcellular location">
    <subcellularLocation>
        <location evidence="1">Cell membrane</location>
    </subcellularLocation>
</comment>
<reference evidence="21" key="2">
    <citation type="submission" date="2016-06" db="EMBL/GenBank/DDBJ databases">
        <title>The genome of a short-lived fish provides insights into sex chromosome evolution and the genetic control of aging.</title>
        <authorList>
            <person name="Reichwald K."/>
            <person name="Felder M."/>
            <person name="Petzold A."/>
            <person name="Koch P."/>
            <person name="Groth M."/>
            <person name="Platzer M."/>
        </authorList>
    </citation>
    <scope>NUCLEOTIDE SEQUENCE</scope>
    <source>
        <tissue evidence="21">Brain</tissue>
    </source>
</reference>
<dbReference type="GO" id="GO:0046488">
    <property type="term" value="P:phosphatidylinositol metabolic process"/>
    <property type="evidence" value="ECO:0007669"/>
    <property type="project" value="TreeGrafter"/>
</dbReference>
<dbReference type="InterPro" id="IPR053945">
    <property type="entry name" value="PLCB1-4-like_EFh"/>
</dbReference>
<dbReference type="PROSITE" id="PS50007">
    <property type="entry name" value="PIPLC_X_DOMAIN"/>
    <property type="match status" value="1"/>
</dbReference>
<reference evidence="21" key="1">
    <citation type="submission" date="2016-05" db="EMBL/GenBank/DDBJ databases">
        <authorList>
            <person name="Lavstsen T."/>
            <person name="Jespersen J.S."/>
        </authorList>
    </citation>
    <scope>NUCLEOTIDE SEQUENCE</scope>
    <source>
        <tissue evidence="21">Brain</tissue>
    </source>
</reference>
<dbReference type="SUPFAM" id="SSF69989">
    <property type="entry name" value="C-terminal domain of PLC-beta"/>
    <property type="match status" value="1"/>
</dbReference>
<dbReference type="FunFam" id="2.60.40.150:FF:000008">
    <property type="entry name" value="1-phosphatidylinositol 4,5-bisphosphate phosphodiesterase"/>
    <property type="match status" value="1"/>
</dbReference>
<comment type="function">
    <text evidence="13">Activated phosphatidylinositol-specific phospholipase C enzymes catalyze the production of the second messenger molecules diacylglycerol (DAG) and inositol 1,4,5-trisphosphate (IP3) involved in G-protein coupled receptor signaling pathways. PLCB4 is a direct effector of the endothelin receptor signaling pathway that plays an essential role in lower jaw and middle ear structures development.</text>
</comment>
<dbReference type="EC" id="3.1.4.11" evidence="14"/>
<evidence type="ECO:0000256" key="4">
    <source>
        <dbReference type="ARBA" id="ARBA00022801"/>
    </source>
</evidence>
<dbReference type="CDD" id="cd00275">
    <property type="entry name" value="C2_PLC_like"/>
    <property type="match status" value="1"/>
</dbReference>
<name>A0A1A8JTI1_NOTKU</name>
<evidence type="ECO:0000256" key="5">
    <source>
        <dbReference type="ARBA" id="ARBA00022837"/>
    </source>
</evidence>
<evidence type="ECO:0000259" key="20">
    <source>
        <dbReference type="PROSITE" id="PS50008"/>
    </source>
</evidence>
<dbReference type="Gene3D" id="3.20.20.190">
    <property type="entry name" value="Phosphatidylinositol (PI) phosphodiesterase"/>
    <property type="match status" value="1"/>
</dbReference>
<dbReference type="GO" id="GO:0048015">
    <property type="term" value="P:phosphatidylinositol-mediated signaling"/>
    <property type="evidence" value="ECO:0007669"/>
    <property type="project" value="TreeGrafter"/>
</dbReference>
<dbReference type="PROSITE" id="PS50004">
    <property type="entry name" value="C2"/>
    <property type="match status" value="1"/>
</dbReference>
<evidence type="ECO:0000256" key="3">
    <source>
        <dbReference type="ARBA" id="ARBA00022553"/>
    </source>
</evidence>